<dbReference type="AlphaFoldDB" id="A0A1B2HP14"/>
<dbReference type="GO" id="GO:0032259">
    <property type="term" value="P:methylation"/>
    <property type="evidence" value="ECO:0007669"/>
    <property type="project" value="UniProtKB-KW"/>
</dbReference>
<proteinExistence type="predicted"/>
<gene>
    <name evidence="4" type="ORF">BBK82_28975</name>
</gene>
<evidence type="ECO:0000256" key="3">
    <source>
        <dbReference type="ARBA" id="ARBA00022691"/>
    </source>
</evidence>
<dbReference type="Proteomes" id="UP000093053">
    <property type="component" value="Chromosome"/>
</dbReference>
<protein>
    <recommendedName>
        <fullName evidence="6">Methyltransferase type 11</fullName>
    </recommendedName>
</protein>
<dbReference type="KEGG" id="led:BBK82_28975"/>
<keyword evidence="1" id="KW-0489">Methyltransferase</keyword>
<dbReference type="CDD" id="cd02440">
    <property type="entry name" value="AdoMet_MTases"/>
    <property type="match status" value="1"/>
</dbReference>
<evidence type="ECO:0008006" key="6">
    <source>
        <dbReference type="Google" id="ProtNLM"/>
    </source>
</evidence>
<sequence>MNAEEIARHMATWSVSPRAQIVQTRYRQQLAEVWQVRDGSRVLEIGCGQGDMTAVLADLVGPNGTVVGIDVAPPGYGGPVTVGDSARHLLAGPLGARIDMRYETDVLTDAVGTGYDLVVLSHCSWYFASADLLGRTLEKARELGARLGFAEWDPEPVAVTQLPHLLAVLAQDRITGDTELNVRAPLTRATLLDAVERSGWAVEQVSDVDTSALQDADWEVAIALHEAPDGLAKELLRQSAVKRGNVPLPAYAFTAR</sequence>
<dbReference type="PANTHER" id="PTHR43464">
    <property type="entry name" value="METHYLTRANSFERASE"/>
    <property type="match status" value="1"/>
</dbReference>
<dbReference type="GO" id="GO:0008168">
    <property type="term" value="F:methyltransferase activity"/>
    <property type="evidence" value="ECO:0007669"/>
    <property type="project" value="UniProtKB-KW"/>
</dbReference>
<dbReference type="InterPro" id="IPR029063">
    <property type="entry name" value="SAM-dependent_MTases_sf"/>
</dbReference>
<evidence type="ECO:0000313" key="4">
    <source>
        <dbReference type="EMBL" id="ANZ39482.1"/>
    </source>
</evidence>
<dbReference type="STRING" id="1586287.BBK82_28975"/>
<dbReference type="Gene3D" id="3.40.50.150">
    <property type="entry name" value="Vaccinia Virus protein VP39"/>
    <property type="match status" value="1"/>
</dbReference>
<reference evidence="4 5" key="1">
    <citation type="submission" date="2016-07" db="EMBL/GenBank/DDBJ databases">
        <title>Complete genome sequence of the Lentzea guizhouensis DHS C013.</title>
        <authorList>
            <person name="Cao C."/>
        </authorList>
    </citation>
    <scope>NUCLEOTIDE SEQUENCE [LARGE SCALE GENOMIC DNA]</scope>
    <source>
        <strain evidence="4 5">DHS C013</strain>
    </source>
</reference>
<dbReference type="SUPFAM" id="SSF53335">
    <property type="entry name" value="S-adenosyl-L-methionine-dependent methyltransferases"/>
    <property type="match status" value="1"/>
</dbReference>
<keyword evidence="5" id="KW-1185">Reference proteome</keyword>
<dbReference type="RefSeq" id="WP_065917823.1">
    <property type="nucleotide sequence ID" value="NZ_CP016793.1"/>
</dbReference>
<keyword evidence="2" id="KW-0808">Transferase</keyword>
<dbReference type="EMBL" id="CP016793">
    <property type="protein sequence ID" value="ANZ39482.1"/>
    <property type="molecule type" value="Genomic_DNA"/>
</dbReference>
<name>A0A1B2HP14_9PSEU</name>
<dbReference type="Pfam" id="PF01135">
    <property type="entry name" value="PCMT"/>
    <property type="match status" value="1"/>
</dbReference>
<organism evidence="4 5">
    <name type="scientific">Lentzea guizhouensis</name>
    <dbReference type="NCBI Taxonomy" id="1586287"/>
    <lineage>
        <taxon>Bacteria</taxon>
        <taxon>Bacillati</taxon>
        <taxon>Actinomycetota</taxon>
        <taxon>Actinomycetes</taxon>
        <taxon>Pseudonocardiales</taxon>
        <taxon>Pseudonocardiaceae</taxon>
        <taxon>Lentzea</taxon>
    </lineage>
</organism>
<keyword evidence="3" id="KW-0949">S-adenosyl-L-methionine</keyword>
<evidence type="ECO:0000313" key="5">
    <source>
        <dbReference type="Proteomes" id="UP000093053"/>
    </source>
</evidence>
<dbReference type="PANTHER" id="PTHR43464:SF19">
    <property type="entry name" value="UBIQUINONE BIOSYNTHESIS O-METHYLTRANSFERASE, MITOCHONDRIAL"/>
    <property type="match status" value="1"/>
</dbReference>
<accession>A0A1B2HP14</accession>
<evidence type="ECO:0000256" key="1">
    <source>
        <dbReference type="ARBA" id="ARBA00022603"/>
    </source>
</evidence>
<evidence type="ECO:0000256" key="2">
    <source>
        <dbReference type="ARBA" id="ARBA00022679"/>
    </source>
</evidence>